<feature type="compositionally biased region" description="Basic residues" evidence="1">
    <location>
        <begin position="110"/>
        <end position="120"/>
    </location>
</feature>
<comment type="caution">
    <text evidence="3">The sequence shown here is derived from an EMBL/GenBank/DDBJ whole genome shotgun (WGS) entry which is preliminary data.</text>
</comment>
<reference evidence="3 4" key="1">
    <citation type="submission" date="2019-03" db="EMBL/GenBank/DDBJ databases">
        <title>Genomic Encyclopedia of Type Strains, Phase IV (KMG-IV): sequencing the most valuable type-strain genomes for metagenomic binning, comparative biology and taxonomic classification.</title>
        <authorList>
            <person name="Goeker M."/>
        </authorList>
    </citation>
    <scope>NUCLEOTIDE SEQUENCE [LARGE SCALE GENOMIC DNA]</scope>
    <source>
        <strain evidence="3 4">DSM 25059</strain>
    </source>
</reference>
<organism evidence="3 4">
    <name type="scientific">Stakelama pacifica</name>
    <dbReference type="NCBI Taxonomy" id="517720"/>
    <lineage>
        <taxon>Bacteria</taxon>
        <taxon>Pseudomonadati</taxon>
        <taxon>Pseudomonadota</taxon>
        <taxon>Alphaproteobacteria</taxon>
        <taxon>Sphingomonadales</taxon>
        <taxon>Sphingomonadaceae</taxon>
        <taxon>Stakelama</taxon>
    </lineage>
</organism>
<evidence type="ECO:0000256" key="1">
    <source>
        <dbReference type="SAM" id="MobiDB-lite"/>
    </source>
</evidence>
<dbReference type="Proteomes" id="UP000295493">
    <property type="component" value="Unassembled WGS sequence"/>
</dbReference>
<feature type="domain" description="Prokaryotic-type class I peptide chain release factors" evidence="2">
    <location>
        <begin position="17"/>
        <end position="139"/>
    </location>
</feature>
<sequence>MPKPGSIVADFAIPDDAIVDERFIASSGPGGQNVNKVATAVQLRIDVYRLGLPPFAYHKLKQLAGTRLNQSGELVITARKFRTQEANRDDARRRLIEMIAEAHQRDARRIKTKPSRSAKAKRVDTKKARAKVKQARGRVQMD</sequence>
<name>A0A4R6FJL6_9SPHN</name>
<dbReference type="NCBIfam" id="NF006718">
    <property type="entry name" value="PRK09256.1"/>
    <property type="match status" value="1"/>
</dbReference>
<dbReference type="GO" id="GO:0004045">
    <property type="term" value="F:peptidyl-tRNA hydrolase activity"/>
    <property type="evidence" value="ECO:0007669"/>
    <property type="project" value="TreeGrafter"/>
</dbReference>
<dbReference type="GO" id="GO:0003747">
    <property type="term" value="F:translation release factor activity"/>
    <property type="evidence" value="ECO:0007669"/>
    <property type="project" value="InterPro"/>
</dbReference>
<dbReference type="InterPro" id="IPR000352">
    <property type="entry name" value="Pep_chain_release_fac_I"/>
</dbReference>
<dbReference type="AlphaFoldDB" id="A0A4R6FJL6"/>
<dbReference type="Gene3D" id="3.30.160.20">
    <property type="match status" value="1"/>
</dbReference>
<dbReference type="EMBL" id="SNWD01000009">
    <property type="protein sequence ID" value="TDN80744.1"/>
    <property type="molecule type" value="Genomic_DNA"/>
</dbReference>
<proteinExistence type="predicted"/>
<evidence type="ECO:0000259" key="2">
    <source>
        <dbReference type="Pfam" id="PF00472"/>
    </source>
</evidence>
<evidence type="ECO:0000313" key="3">
    <source>
        <dbReference type="EMBL" id="TDN80744.1"/>
    </source>
</evidence>
<dbReference type="GO" id="GO:0043022">
    <property type="term" value="F:ribosome binding"/>
    <property type="evidence" value="ECO:0007669"/>
    <property type="project" value="TreeGrafter"/>
</dbReference>
<accession>A0A4R6FJL6</accession>
<evidence type="ECO:0000313" key="4">
    <source>
        <dbReference type="Proteomes" id="UP000295493"/>
    </source>
</evidence>
<dbReference type="PANTHER" id="PTHR47814">
    <property type="entry name" value="PEPTIDYL-TRNA HYDROLASE ARFB"/>
    <property type="match status" value="1"/>
</dbReference>
<feature type="region of interest" description="Disordered" evidence="1">
    <location>
        <begin position="105"/>
        <end position="142"/>
    </location>
</feature>
<dbReference type="Pfam" id="PF00472">
    <property type="entry name" value="RF-1"/>
    <property type="match status" value="1"/>
</dbReference>
<keyword evidence="4" id="KW-1185">Reference proteome</keyword>
<dbReference type="GO" id="GO:0072344">
    <property type="term" value="P:rescue of stalled ribosome"/>
    <property type="evidence" value="ECO:0007669"/>
    <property type="project" value="TreeGrafter"/>
</dbReference>
<gene>
    <name evidence="3" type="ORF">EV664_109134</name>
</gene>
<dbReference type="SUPFAM" id="SSF110916">
    <property type="entry name" value="Peptidyl-tRNA hydrolase domain-like"/>
    <property type="match status" value="1"/>
</dbReference>
<dbReference type="PANTHER" id="PTHR47814:SF1">
    <property type="entry name" value="PEPTIDYL-TRNA HYDROLASE ARFB"/>
    <property type="match status" value="1"/>
</dbReference>
<protein>
    <submittedName>
        <fullName evidence="3">Ribosome-associated protein</fullName>
    </submittedName>
</protein>